<keyword evidence="1" id="KW-0813">Transport</keyword>
<dbReference type="NCBIfam" id="TIGR00848">
    <property type="entry name" value="fruA"/>
    <property type="match status" value="1"/>
</dbReference>
<proteinExistence type="predicted"/>
<dbReference type="Proteomes" id="UP001281130">
    <property type="component" value="Unassembled WGS sequence"/>
</dbReference>
<sequence>MPSIDDITNANLVALDLQARDNYGAIEELAELLDRDGRLSDKDAYVQAARAREDETGGTAMEMGIAIPHAKSSGVKEPAVAFGRTPEPIRYGDEEADLIFLIAAPEGENNLHVKILSRLARKLVHEDFRASLREAESSEEVMDLLRREVQL</sequence>
<evidence type="ECO:0000313" key="9">
    <source>
        <dbReference type="Proteomes" id="UP000025229"/>
    </source>
</evidence>
<gene>
    <name evidence="7" type="ORF">RradSPS_1654</name>
    <name evidence="8" type="ORF">SIL72_09925</name>
</gene>
<evidence type="ECO:0000256" key="3">
    <source>
        <dbReference type="ARBA" id="ARBA00022597"/>
    </source>
</evidence>
<name>A0A023X392_RUBRA</name>
<dbReference type="eggNOG" id="COG1762">
    <property type="taxonomic scope" value="Bacteria"/>
</dbReference>
<evidence type="ECO:0000256" key="5">
    <source>
        <dbReference type="ARBA" id="ARBA00022683"/>
    </source>
</evidence>
<accession>A0A023X392</accession>
<dbReference type="Gene3D" id="3.40.930.10">
    <property type="entry name" value="Mannitol-specific EII, Chain A"/>
    <property type="match status" value="1"/>
</dbReference>
<dbReference type="PANTHER" id="PTHR47738:SF2">
    <property type="entry name" value="PTS SYSTEM FRUCTOSE-LIKE EIIA COMPONENT"/>
    <property type="match status" value="1"/>
</dbReference>
<keyword evidence="3 8" id="KW-0762">Sugar transport</keyword>
<dbReference type="STRING" id="42256.RradSPS_1654"/>
<dbReference type="InterPro" id="IPR004715">
    <property type="entry name" value="PTS_IIA_fruc"/>
</dbReference>
<dbReference type="HOGENOM" id="CLU_072531_5_0_11"/>
<protein>
    <submittedName>
        <fullName evidence="7">FruA: PTS system, fructose subfamily, IIA component</fullName>
    </submittedName>
    <submittedName>
        <fullName evidence="8">PTS sugar transporter subunit IIA</fullName>
    </submittedName>
</protein>
<evidence type="ECO:0000313" key="7">
    <source>
        <dbReference type="EMBL" id="AHY46937.1"/>
    </source>
</evidence>
<dbReference type="PROSITE" id="PS51094">
    <property type="entry name" value="PTS_EIIA_TYPE_2"/>
    <property type="match status" value="1"/>
</dbReference>
<dbReference type="KEGG" id="rrd:RradSPS_1654"/>
<feature type="domain" description="PTS EIIA type-2" evidence="6">
    <location>
        <begin position="6"/>
        <end position="148"/>
    </location>
</feature>
<reference evidence="7 9" key="1">
    <citation type="submission" date="2014-03" db="EMBL/GenBank/DDBJ databases">
        <title>Complete genome sequence of the Radio-Resistant Rubrobacter radiotolerans RSPS-4.</title>
        <authorList>
            <person name="Egas C.C."/>
            <person name="Barroso C.C."/>
            <person name="Froufe H.J.C."/>
            <person name="Pacheco J.J."/>
            <person name="Albuquerque L.L."/>
            <person name="da Costa M.M.S."/>
        </authorList>
    </citation>
    <scope>NUCLEOTIDE SEQUENCE [LARGE SCALE GENOMIC DNA]</scope>
    <source>
        <strain evidence="7 9">RSPS-4</strain>
    </source>
</reference>
<dbReference type="SUPFAM" id="SSF55804">
    <property type="entry name" value="Phoshotransferase/anion transport protein"/>
    <property type="match status" value="1"/>
</dbReference>
<dbReference type="PANTHER" id="PTHR47738">
    <property type="entry name" value="PTS SYSTEM FRUCTOSE-LIKE EIIA COMPONENT-RELATED"/>
    <property type="match status" value="1"/>
</dbReference>
<dbReference type="GO" id="GO:0008982">
    <property type="term" value="F:protein-N(PI)-phosphohistidine-sugar phosphotransferase activity"/>
    <property type="evidence" value="ECO:0007669"/>
    <property type="project" value="InterPro"/>
</dbReference>
<keyword evidence="4" id="KW-0808">Transferase</keyword>
<dbReference type="CDD" id="cd00211">
    <property type="entry name" value="PTS_IIA_fru"/>
    <property type="match status" value="1"/>
</dbReference>
<evidence type="ECO:0000256" key="4">
    <source>
        <dbReference type="ARBA" id="ARBA00022679"/>
    </source>
</evidence>
<evidence type="ECO:0000256" key="1">
    <source>
        <dbReference type="ARBA" id="ARBA00022448"/>
    </source>
</evidence>
<keyword evidence="2" id="KW-0597">Phosphoprotein</keyword>
<dbReference type="InterPro" id="IPR016152">
    <property type="entry name" value="PTrfase/Anion_transptr"/>
</dbReference>
<dbReference type="OrthoDB" id="9782569at2"/>
<dbReference type="Pfam" id="PF00359">
    <property type="entry name" value="PTS_EIIA_2"/>
    <property type="match status" value="1"/>
</dbReference>
<organism evidence="7 9">
    <name type="scientific">Rubrobacter radiotolerans</name>
    <name type="common">Arthrobacter radiotolerans</name>
    <dbReference type="NCBI Taxonomy" id="42256"/>
    <lineage>
        <taxon>Bacteria</taxon>
        <taxon>Bacillati</taxon>
        <taxon>Actinomycetota</taxon>
        <taxon>Rubrobacteria</taxon>
        <taxon>Rubrobacterales</taxon>
        <taxon>Rubrobacteraceae</taxon>
        <taxon>Rubrobacter</taxon>
    </lineage>
</organism>
<dbReference type="AlphaFoldDB" id="A0A023X392"/>
<evidence type="ECO:0000259" key="6">
    <source>
        <dbReference type="PROSITE" id="PS51094"/>
    </source>
</evidence>
<dbReference type="EMBL" id="CP007514">
    <property type="protein sequence ID" value="AHY46937.1"/>
    <property type="molecule type" value="Genomic_DNA"/>
</dbReference>
<keyword evidence="9" id="KW-1185">Reference proteome</keyword>
<dbReference type="GO" id="GO:0009401">
    <property type="term" value="P:phosphoenolpyruvate-dependent sugar phosphotransferase system"/>
    <property type="evidence" value="ECO:0007669"/>
    <property type="project" value="UniProtKB-KW"/>
</dbReference>
<reference evidence="8" key="2">
    <citation type="submission" date="2023-11" db="EMBL/GenBank/DDBJ databases">
        <title>MicrobeMod: A computational toolkit for identifying prokaryotic methylation and restriction-modification with nanopore sequencing.</title>
        <authorList>
            <person name="Crits-Christoph A."/>
            <person name="Kang S.C."/>
            <person name="Lee H."/>
            <person name="Ostrov N."/>
        </authorList>
    </citation>
    <scope>NUCLEOTIDE SEQUENCE</scope>
    <source>
        <strain evidence="8">ATCC 51242</strain>
    </source>
</reference>
<evidence type="ECO:0000313" key="8">
    <source>
        <dbReference type="EMBL" id="MDX5894342.1"/>
    </source>
</evidence>
<dbReference type="InterPro" id="IPR051541">
    <property type="entry name" value="PTS_SugarTrans_NitroReg"/>
</dbReference>
<evidence type="ECO:0000256" key="2">
    <source>
        <dbReference type="ARBA" id="ARBA00022553"/>
    </source>
</evidence>
<dbReference type="EMBL" id="JAWXXX010000001">
    <property type="protein sequence ID" value="MDX5894342.1"/>
    <property type="molecule type" value="Genomic_DNA"/>
</dbReference>
<dbReference type="Proteomes" id="UP000025229">
    <property type="component" value="Chromosome"/>
</dbReference>
<dbReference type="InterPro" id="IPR002178">
    <property type="entry name" value="PTS_EIIA_type-2_dom"/>
</dbReference>
<dbReference type="GO" id="GO:0016020">
    <property type="term" value="C:membrane"/>
    <property type="evidence" value="ECO:0007669"/>
    <property type="project" value="InterPro"/>
</dbReference>
<keyword evidence="5" id="KW-0598">Phosphotransferase system</keyword>
<dbReference type="RefSeq" id="WP_038681906.1">
    <property type="nucleotide sequence ID" value="NZ_CP007514.1"/>
</dbReference>